<dbReference type="EMBL" id="UOFM01000229">
    <property type="protein sequence ID" value="VAW77622.1"/>
    <property type="molecule type" value="Genomic_DNA"/>
</dbReference>
<evidence type="ECO:0000313" key="1">
    <source>
        <dbReference type="EMBL" id="VAW77622.1"/>
    </source>
</evidence>
<gene>
    <name evidence="1" type="ORF">MNBD_GAMMA14-459</name>
</gene>
<accession>A0A3B0YQV6</accession>
<proteinExistence type="predicted"/>
<protein>
    <submittedName>
        <fullName evidence="1">Uncharacterized protein</fullName>
    </submittedName>
</protein>
<sequence>MRQTISPNIRGFILILICLLAPVAQAQIGSVGGSNLPSQVAITSTGHSQVTWSVIENVGNPGLTSVSSGSGVFLAPDNSLLGTVSKSLQSSRNVPVSGPTTFVFSESLTVPQSVIRQAQKKGFSRFVYTRQFTDFPDNSTQAGVVTFSITGGGAGGQLLIRRVEMEYDDGRITAVVAPQSELRARAVVSYNGTGLLEYTWEVASPPSTRGQPIFIPLVSRKQYLLAGDKVVLQTPRLPTGRNGDYLVRLRIAKPDPNFTLPELRYAVNNSGQAWSGTRVIPLQVARPAPNAVLAADTQFAWQAVNGASAYQLELYTRPVRDTDLPGATQQQPLTGVLVPAEKTRLTVGSLSRAHLLPGSAYYWRVVALSDKGRVIARSDFRRIQFP</sequence>
<dbReference type="Gene3D" id="2.60.40.10">
    <property type="entry name" value="Immunoglobulins"/>
    <property type="match status" value="1"/>
</dbReference>
<reference evidence="1" key="1">
    <citation type="submission" date="2018-06" db="EMBL/GenBank/DDBJ databases">
        <authorList>
            <person name="Zhirakovskaya E."/>
        </authorList>
    </citation>
    <scope>NUCLEOTIDE SEQUENCE</scope>
</reference>
<name>A0A3B0YQV6_9ZZZZ</name>
<dbReference type="AlphaFoldDB" id="A0A3B0YQV6"/>
<dbReference type="InterPro" id="IPR013783">
    <property type="entry name" value="Ig-like_fold"/>
</dbReference>
<organism evidence="1">
    <name type="scientific">hydrothermal vent metagenome</name>
    <dbReference type="NCBI Taxonomy" id="652676"/>
    <lineage>
        <taxon>unclassified sequences</taxon>
        <taxon>metagenomes</taxon>
        <taxon>ecological metagenomes</taxon>
    </lineage>
</organism>